<dbReference type="Gene3D" id="2.120.10.30">
    <property type="entry name" value="TolB, C-terminal domain"/>
    <property type="match status" value="1"/>
</dbReference>
<dbReference type="AlphaFoldDB" id="A0A0G1UUY4"/>
<organism evidence="2 3">
    <name type="scientific">Candidatus Beckwithbacteria bacterium GW2011_GWB1_47_15</name>
    <dbReference type="NCBI Taxonomy" id="1618371"/>
    <lineage>
        <taxon>Bacteria</taxon>
        <taxon>Candidatus Beckwithiibacteriota</taxon>
    </lineage>
</organism>
<name>A0A0G1UUY4_9BACT</name>
<dbReference type="SUPFAM" id="SSF82171">
    <property type="entry name" value="DPP6 N-terminal domain-like"/>
    <property type="match status" value="1"/>
</dbReference>
<keyword evidence="2" id="KW-0723">Serine/threonine-protein kinase</keyword>
<dbReference type="InterPro" id="IPR011042">
    <property type="entry name" value="6-blade_b-propeller_TolB-like"/>
</dbReference>
<dbReference type="GO" id="GO:0004674">
    <property type="term" value="F:protein serine/threonine kinase activity"/>
    <property type="evidence" value="ECO:0007669"/>
    <property type="project" value="UniProtKB-KW"/>
</dbReference>
<comment type="caution">
    <text evidence="2">The sequence shown here is derived from an EMBL/GenBank/DDBJ whole genome shotgun (WGS) entry which is preliminary data.</text>
</comment>
<evidence type="ECO:0000313" key="3">
    <source>
        <dbReference type="Proteomes" id="UP000033860"/>
    </source>
</evidence>
<dbReference type="EMBL" id="LCNT01000003">
    <property type="protein sequence ID" value="KKU61520.1"/>
    <property type="molecule type" value="Genomic_DNA"/>
</dbReference>
<dbReference type="Proteomes" id="UP000033860">
    <property type="component" value="Unassembled WGS sequence"/>
</dbReference>
<sequence length="423" mass="47205">MFQRTPRLLIVIVAVLFFVTGTYFAIRLARGYRPSLASRALQGTGLLAANSVPRGASVFLNDKLTTATDDTLNLPPGQYRVKIAQDGYIPWEKTLVLEAELVAQTNARLFPSVPDLKPLTFSGALNLTPSPDGQKIAFAVGNATTNDKNGLYVLDLFDRPFGFNSEPRQISRPHPDFDFTVARLTWSPDSSQILVSVNLNQPDERNILLSVSSLNDIATLKDATARLPVTLSEWHELLDKKDHERLVLLPEFMQKVATESARAVYWSPDEDKLMYTAVETLTIPENLIPPVPASSTQVQRRNLEKDNIYIYDLEEDKNFWLAAAPATDTPGVKDSSLETLSHRYSPIHFQPVQWFPDSRHYILVQEGKIVIGEYDGTNQDTVYAGPFSDDFAYPWPNGSRLIILASLNGGSNQPPNLYSINLK</sequence>
<keyword evidence="2" id="KW-0808">Transferase</keyword>
<accession>A0A0G1UUY4</accession>
<protein>
    <submittedName>
        <fullName evidence="2">Serine/threonine protein kinase</fullName>
    </submittedName>
</protein>
<dbReference type="InterPro" id="IPR013229">
    <property type="entry name" value="PEGA"/>
</dbReference>
<keyword evidence="2" id="KW-0418">Kinase</keyword>
<reference evidence="2 3" key="1">
    <citation type="journal article" date="2015" name="Nature">
        <title>rRNA introns, odd ribosomes, and small enigmatic genomes across a large radiation of phyla.</title>
        <authorList>
            <person name="Brown C.T."/>
            <person name="Hug L.A."/>
            <person name="Thomas B.C."/>
            <person name="Sharon I."/>
            <person name="Castelle C.J."/>
            <person name="Singh A."/>
            <person name="Wilkins M.J."/>
            <person name="Williams K.H."/>
            <person name="Banfield J.F."/>
        </authorList>
    </citation>
    <scope>NUCLEOTIDE SEQUENCE [LARGE SCALE GENOMIC DNA]</scope>
</reference>
<feature type="domain" description="PEGA" evidence="1">
    <location>
        <begin position="46"/>
        <end position="109"/>
    </location>
</feature>
<proteinExistence type="predicted"/>
<dbReference type="Pfam" id="PF08308">
    <property type="entry name" value="PEGA"/>
    <property type="match status" value="1"/>
</dbReference>
<evidence type="ECO:0000259" key="1">
    <source>
        <dbReference type="Pfam" id="PF08308"/>
    </source>
</evidence>
<evidence type="ECO:0000313" key="2">
    <source>
        <dbReference type="EMBL" id="KKU61520.1"/>
    </source>
</evidence>
<gene>
    <name evidence="2" type="ORF">UX85_C0003G0179</name>
</gene>